<comment type="caution">
    <text evidence="1">The sequence shown here is derived from an EMBL/GenBank/DDBJ whole genome shotgun (WGS) entry which is preliminary data.</text>
</comment>
<dbReference type="EMBL" id="BQNB010017140">
    <property type="protein sequence ID" value="GJT59792.1"/>
    <property type="molecule type" value="Genomic_DNA"/>
</dbReference>
<keyword evidence="2" id="KW-1185">Reference proteome</keyword>
<name>A0ABQ5F943_9ASTR</name>
<evidence type="ECO:0000313" key="2">
    <source>
        <dbReference type="Proteomes" id="UP001151760"/>
    </source>
</evidence>
<accession>A0ABQ5F943</accession>
<reference evidence="1" key="2">
    <citation type="submission" date="2022-01" db="EMBL/GenBank/DDBJ databases">
        <authorList>
            <person name="Yamashiro T."/>
            <person name="Shiraishi A."/>
            <person name="Satake H."/>
            <person name="Nakayama K."/>
        </authorList>
    </citation>
    <scope>NUCLEOTIDE SEQUENCE</scope>
</reference>
<evidence type="ECO:0000313" key="1">
    <source>
        <dbReference type="EMBL" id="GJT59792.1"/>
    </source>
</evidence>
<organism evidence="1 2">
    <name type="scientific">Tanacetum coccineum</name>
    <dbReference type="NCBI Taxonomy" id="301880"/>
    <lineage>
        <taxon>Eukaryota</taxon>
        <taxon>Viridiplantae</taxon>
        <taxon>Streptophyta</taxon>
        <taxon>Embryophyta</taxon>
        <taxon>Tracheophyta</taxon>
        <taxon>Spermatophyta</taxon>
        <taxon>Magnoliopsida</taxon>
        <taxon>eudicotyledons</taxon>
        <taxon>Gunneridae</taxon>
        <taxon>Pentapetalae</taxon>
        <taxon>asterids</taxon>
        <taxon>campanulids</taxon>
        <taxon>Asterales</taxon>
        <taxon>Asteraceae</taxon>
        <taxon>Asteroideae</taxon>
        <taxon>Anthemideae</taxon>
        <taxon>Anthemidinae</taxon>
        <taxon>Tanacetum</taxon>
    </lineage>
</organism>
<gene>
    <name evidence="1" type="ORF">Tco_1003325</name>
</gene>
<reference evidence="1" key="1">
    <citation type="journal article" date="2022" name="Int. J. Mol. Sci.">
        <title>Draft Genome of Tanacetum Coccineum: Genomic Comparison of Closely Related Tanacetum-Family Plants.</title>
        <authorList>
            <person name="Yamashiro T."/>
            <person name="Shiraishi A."/>
            <person name="Nakayama K."/>
            <person name="Satake H."/>
        </authorList>
    </citation>
    <scope>NUCLEOTIDE SEQUENCE</scope>
</reference>
<sequence length="166" mass="18988">MTKISRSLGILTREMIDALNVEPWAHVFKKKSLITMSIVMELDGGTCYWPTTCGVGEDDEAEEAAEEGAGGSSDVYRNMSTGDWQACQGLWMDQMDNRWGQMEGWMTVQDQRTNWMYDHTVCQFQHLSTRNNLESPLQIEPFPGREADYPPLWLYWTHACGLCLPI</sequence>
<dbReference type="Proteomes" id="UP001151760">
    <property type="component" value="Unassembled WGS sequence"/>
</dbReference>
<proteinExistence type="predicted"/>
<protein>
    <submittedName>
        <fullName evidence="1">Uncharacterized protein</fullName>
    </submittedName>
</protein>